<dbReference type="InterPro" id="IPR012337">
    <property type="entry name" value="RNaseH-like_sf"/>
</dbReference>
<comment type="caution">
    <text evidence="2">The sequence shown here is derived from an EMBL/GenBank/DDBJ whole genome shotgun (WGS) entry which is preliminary data.</text>
</comment>
<name>A0ABD0XS99_9HEMI</name>
<dbReference type="InterPro" id="IPR002562">
    <property type="entry name" value="3'-5'_exonuclease_dom"/>
</dbReference>
<accession>A0ABD0XS99</accession>
<sequence length="213" mass="23879">MPIEKNSPPLMQDKLSKEEINQLPLVRYEGPVELVRSVEEEAEALEAISKENLLGVDTETRPSFKKGRSYLPSILQVATSDKVYLFCFKWYAVGKPVFGVLENPDIVKTGVALREDIAGLQKIRSFNPNGIVDLATVARQKSLKHSGLRGLAALFLHVRISKMEQCSNWASKDLTPRQITYAATDAWISREIFLSMESHGLVTRPLDPERGLQ</sequence>
<feature type="domain" description="3'-5' exonuclease" evidence="1">
    <location>
        <begin position="32"/>
        <end position="201"/>
    </location>
</feature>
<dbReference type="Pfam" id="PF01612">
    <property type="entry name" value="DNA_pol_A_exo1"/>
    <property type="match status" value="1"/>
</dbReference>
<protein>
    <recommendedName>
        <fullName evidence="1">3'-5' exonuclease domain-containing protein</fullName>
    </recommendedName>
</protein>
<organism evidence="2 3">
    <name type="scientific">Ranatra chinensis</name>
    <dbReference type="NCBI Taxonomy" id="642074"/>
    <lineage>
        <taxon>Eukaryota</taxon>
        <taxon>Metazoa</taxon>
        <taxon>Ecdysozoa</taxon>
        <taxon>Arthropoda</taxon>
        <taxon>Hexapoda</taxon>
        <taxon>Insecta</taxon>
        <taxon>Pterygota</taxon>
        <taxon>Neoptera</taxon>
        <taxon>Paraneoptera</taxon>
        <taxon>Hemiptera</taxon>
        <taxon>Heteroptera</taxon>
        <taxon>Panheteroptera</taxon>
        <taxon>Nepomorpha</taxon>
        <taxon>Nepidae</taxon>
        <taxon>Ranatrinae</taxon>
        <taxon>Ranatra</taxon>
    </lineage>
</organism>
<evidence type="ECO:0000259" key="1">
    <source>
        <dbReference type="SMART" id="SM00474"/>
    </source>
</evidence>
<evidence type="ECO:0000313" key="2">
    <source>
        <dbReference type="EMBL" id="KAL1110051.1"/>
    </source>
</evidence>
<dbReference type="PANTHER" id="PTHR47765:SF2">
    <property type="entry name" value="EXONUCLEASE MUT-7 HOMOLOG"/>
    <property type="match status" value="1"/>
</dbReference>
<dbReference type="Gene3D" id="3.30.420.10">
    <property type="entry name" value="Ribonuclease H-like superfamily/Ribonuclease H"/>
    <property type="match status" value="1"/>
</dbReference>
<proteinExistence type="predicted"/>
<gene>
    <name evidence="2" type="ORF">AAG570_014056</name>
</gene>
<dbReference type="InterPro" id="IPR036397">
    <property type="entry name" value="RNaseH_sf"/>
</dbReference>
<dbReference type="InterPro" id="IPR052408">
    <property type="entry name" value="Exonuclease_MUT-7-like"/>
</dbReference>
<reference evidence="2 3" key="1">
    <citation type="submission" date="2024-07" db="EMBL/GenBank/DDBJ databases">
        <title>Chromosome-level genome assembly of the water stick insect Ranatra chinensis (Heteroptera: Nepidae).</title>
        <authorList>
            <person name="Liu X."/>
        </authorList>
    </citation>
    <scope>NUCLEOTIDE SEQUENCE [LARGE SCALE GENOMIC DNA]</scope>
    <source>
        <strain evidence="2">Cailab_2021Rc</strain>
        <tissue evidence="2">Muscle</tissue>
    </source>
</reference>
<keyword evidence="3" id="KW-1185">Reference proteome</keyword>
<evidence type="ECO:0000313" key="3">
    <source>
        <dbReference type="Proteomes" id="UP001558652"/>
    </source>
</evidence>
<dbReference type="CDD" id="cd06141">
    <property type="entry name" value="WRN_exo"/>
    <property type="match status" value="1"/>
</dbReference>
<dbReference type="PANTHER" id="PTHR47765">
    <property type="entry name" value="3'-5' EXONUCLEASE DOMAIN-CONTAINING PROTEIN"/>
    <property type="match status" value="1"/>
</dbReference>
<dbReference type="SMART" id="SM00474">
    <property type="entry name" value="35EXOc"/>
    <property type="match status" value="1"/>
</dbReference>
<dbReference type="AlphaFoldDB" id="A0ABD0XS99"/>
<dbReference type="Proteomes" id="UP001558652">
    <property type="component" value="Unassembled WGS sequence"/>
</dbReference>
<dbReference type="EMBL" id="JBFDAA010000026">
    <property type="protein sequence ID" value="KAL1110051.1"/>
    <property type="molecule type" value="Genomic_DNA"/>
</dbReference>
<dbReference type="SUPFAM" id="SSF53098">
    <property type="entry name" value="Ribonuclease H-like"/>
    <property type="match status" value="1"/>
</dbReference>